<reference evidence="1 2" key="1">
    <citation type="submission" date="2022-04" db="EMBL/GenBank/DDBJ databases">
        <title>Positive selection, recombination, and allopatry shape intraspecific diversity of widespread and dominant cyanobacteria.</title>
        <authorList>
            <person name="Wei J."/>
            <person name="Shu W."/>
            <person name="Hu C."/>
        </authorList>
    </citation>
    <scope>NUCLEOTIDE SEQUENCE [LARGE SCALE GENOMIC DNA]</scope>
    <source>
        <strain evidence="1 2">AS-A4</strain>
    </source>
</reference>
<gene>
    <name evidence="1" type="ORF">NDI38_29985</name>
</gene>
<name>A0ABV0KTN6_9CYAN</name>
<accession>A0ABV0KTN6</accession>
<sequence>MTLVLLPLAGCGGLSQPAPYKGTIAFDGGLTEPLLVQVYHNELGSGHTDKQLVVELTVDQTLLSAGDTFRRVILVGSNESCTVKEYLRGKLESERRGACNFLHGWFEETVNGRQTGKTIKLAFDPAVLEGEHERLQAALRSP</sequence>
<dbReference type="Proteomes" id="UP001476950">
    <property type="component" value="Unassembled WGS sequence"/>
</dbReference>
<dbReference type="EMBL" id="JAMPLM010000075">
    <property type="protein sequence ID" value="MEP1062605.1"/>
    <property type="molecule type" value="Genomic_DNA"/>
</dbReference>
<protein>
    <recommendedName>
        <fullName evidence="3">Lipoprotein</fullName>
    </recommendedName>
</protein>
<organism evidence="1 2">
    <name type="scientific">Stenomitos frigidus AS-A4</name>
    <dbReference type="NCBI Taxonomy" id="2933935"/>
    <lineage>
        <taxon>Bacteria</taxon>
        <taxon>Bacillati</taxon>
        <taxon>Cyanobacteriota</taxon>
        <taxon>Cyanophyceae</taxon>
        <taxon>Leptolyngbyales</taxon>
        <taxon>Leptolyngbyaceae</taxon>
        <taxon>Stenomitos</taxon>
    </lineage>
</organism>
<evidence type="ECO:0008006" key="3">
    <source>
        <dbReference type="Google" id="ProtNLM"/>
    </source>
</evidence>
<comment type="caution">
    <text evidence="1">The sequence shown here is derived from an EMBL/GenBank/DDBJ whole genome shotgun (WGS) entry which is preliminary data.</text>
</comment>
<evidence type="ECO:0000313" key="2">
    <source>
        <dbReference type="Proteomes" id="UP001476950"/>
    </source>
</evidence>
<proteinExistence type="predicted"/>
<keyword evidence="2" id="KW-1185">Reference proteome</keyword>
<dbReference type="RefSeq" id="WP_190448557.1">
    <property type="nucleotide sequence ID" value="NZ_JAMPLM010000075.1"/>
</dbReference>
<evidence type="ECO:0000313" key="1">
    <source>
        <dbReference type="EMBL" id="MEP1062605.1"/>
    </source>
</evidence>